<dbReference type="STRING" id="709839.TSA66_08790"/>
<sequence length="108" mass="12310">MLRANEIQQRFNQIENTIHHAAECCQSATNLPMDLKDSIQQLDQRAMQARSLIQGQDENQIRQCIDDLEDLGDRAKDACENSGNVDGELRSAVMQAHRELSDLKHQLH</sequence>
<dbReference type="AlphaFoldDB" id="A0A0C1YKB8"/>
<dbReference type="EMBL" id="JWJG01000028">
    <property type="protein sequence ID" value="KIF80897.1"/>
    <property type="molecule type" value="Genomic_DNA"/>
</dbReference>
<evidence type="ECO:0000313" key="2">
    <source>
        <dbReference type="Proteomes" id="UP000031572"/>
    </source>
</evidence>
<reference evidence="1 2" key="1">
    <citation type="submission" date="2014-12" db="EMBL/GenBank/DDBJ databases">
        <title>Denitrispirillum autotrophicum gen. nov., sp. nov., Denitrifying, Facultatively Autotrophic Bacteria Isolated from Rice Paddy Soil.</title>
        <authorList>
            <person name="Ishii S."/>
            <person name="Ashida N."/>
            <person name="Ohno H."/>
            <person name="Otsuka S."/>
            <person name="Yokota A."/>
            <person name="Senoo K."/>
        </authorList>
    </citation>
    <scope>NUCLEOTIDE SEQUENCE [LARGE SCALE GENOMIC DNA]</scope>
    <source>
        <strain evidence="1 2">TSA66</strain>
    </source>
</reference>
<protein>
    <submittedName>
        <fullName evidence="1">Uncharacterized protein</fullName>
    </submittedName>
</protein>
<dbReference type="RefSeq" id="WP_040039720.1">
    <property type="nucleotide sequence ID" value="NZ_JWJG01000028.1"/>
</dbReference>
<name>A0A0C1YKB8_9BURK</name>
<dbReference type="OrthoDB" id="8926298at2"/>
<proteinExistence type="predicted"/>
<evidence type="ECO:0000313" key="1">
    <source>
        <dbReference type="EMBL" id="KIF80897.1"/>
    </source>
</evidence>
<keyword evidence="2" id="KW-1185">Reference proteome</keyword>
<accession>A0A0C1YKB8</accession>
<gene>
    <name evidence="1" type="ORF">TSA66_08790</name>
</gene>
<dbReference type="Proteomes" id="UP000031572">
    <property type="component" value="Unassembled WGS sequence"/>
</dbReference>
<comment type="caution">
    <text evidence="1">The sequence shown here is derived from an EMBL/GenBank/DDBJ whole genome shotgun (WGS) entry which is preliminary data.</text>
</comment>
<organism evidence="1 2">
    <name type="scientific">Noviherbaspirillum autotrophicum</name>
    <dbReference type="NCBI Taxonomy" id="709839"/>
    <lineage>
        <taxon>Bacteria</taxon>
        <taxon>Pseudomonadati</taxon>
        <taxon>Pseudomonadota</taxon>
        <taxon>Betaproteobacteria</taxon>
        <taxon>Burkholderiales</taxon>
        <taxon>Oxalobacteraceae</taxon>
        <taxon>Noviherbaspirillum</taxon>
    </lineage>
</organism>